<reference evidence="1 2" key="1">
    <citation type="journal article" date="2021" name="Nat. Commun.">
        <title>Genetic determinants of endophytism in the Arabidopsis root mycobiome.</title>
        <authorList>
            <person name="Mesny F."/>
            <person name="Miyauchi S."/>
            <person name="Thiergart T."/>
            <person name="Pickel B."/>
            <person name="Atanasova L."/>
            <person name="Karlsson M."/>
            <person name="Huettel B."/>
            <person name="Barry K.W."/>
            <person name="Haridas S."/>
            <person name="Chen C."/>
            <person name="Bauer D."/>
            <person name="Andreopoulos W."/>
            <person name="Pangilinan J."/>
            <person name="LaButti K."/>
            <person name="Riley R."/>
            <person name="Lipzen A."/>
            <person name="Clum A."/>
            <person name="Drula E."/>
            <person name="Henrissat B."/>
            <person name="Kohler A."/>
            <person name="Grigoriev I.V."/>
            <person name="Martin F.M."/>
            <person name="Hacquard S."/>
        </authorList>
    </citation>
    <scope>NUCLEOTIDE SEQUENCE [LARGE SCALE GENOMIC DNA]</scope>
    <source>
        <strain evidence="1 2">MPI-SDFR-AT-0079</strain>
    </source>
</reference>
<protein>
    <submittedName>
        <fullName evidence="1">Uncharacterized protein</fullName>
    </submittedName>
</protein>
<accession>A0ACB7PJC4</accession>
<proteinExistence type="predicted"/>
<evidence type="ECO:0000313" key="2">
    <source>
        <dbReference type="Proteomes" id="UP000724584"/>
    </source>
</evidence>
<dbReference type="EMBL" id="JAGIZQ010000002">
    <property type="protein sequence ID" value="KAH6640491.1"/>
    <property type="molecule type" value="Genomic_DNA"/>
</dbReference>
<gene>
    <name evidence="1" type="ORF">F5144DRAFT_526074</name>
</gene>
<comment type="caution">
    <text evidence="1">The sequence shown here is derived from an EMBL/GenBank/DDBJ whole genome shotgun (WGS) entry which is preliminary data.</text>
</comment>
<sequence length="1118" mass="124325">MARASPFADTSPKELARPFTQAPVTRVERNHPSVPDKEEKATQVSAPARGSSSGAEVHRSPAAVRDHDHVIPHFGSPSCNPQELLTDEAEKERSQFYHPPLVPPTGGSRRFAEESVDRARNHMMNRPVKEIAHVGLAKAIHRVRPVSRSSNMSKQRSRCGSLASSPVVRQRRVNISHEFTTGMAGVINQFTQQQSAALEEQKSKYHKYIKRLKRDLADGSGVIAQQISQIDSQASQINNLRDSQEQMMGQLKDIEAKLGASEDRGRKLEEKYRACKTHLNSAIKEQQDLYTRSKKHWGDTIEQINSLKQQVEEKEAELGQERESVRSLSERLHDLRATSSGFEGLALQGKEILRELGEQQAKAEEHRNKSAEELQERLNVIATRLQTLSDSMSGQPDAMCGIREAQDESLNIVTAKLDSILESRVAAADAAGQLSADLELHTGKIWQRLDSHLESLSKQLAEKAEENGMVSTLYKRKDAECEAHLNELAMLRATTEKQADQIHELEASLVVSDAAQDQNEETIRRLDERATETERLREEVNSKTAAVAELQRRLDTKEAAFSSELQNCSSNIQKLANALQEKDQSLNTAAQQAAEVARREMRHEMEKVHAKTERSLQETMKDRDSLASQIEELKRQVQEKETSESRDAATMRLLQESLAVEEERGRLVTEKLAQRSTDLEEVENKLTARVKALETELKAASDRAAGLETENQRQHARSETLISGLKRWVHQEGLFADGLDNLGDSHESVEKITEILTRTLGPMPVCLDTRTGNPNASLGDSLPGREDSKFFSNQPMPESLKTHTGIGGFMEGDNGDPMAKHPGTDDAAEGAFKNDPLPYASRLHHMRRVVVRSPANVPNEPAAPSIDQEKMRRRGGTQPKSIMKRVTRSTSGMLRQRENDTATNQGAFKRNGGVELSNGPSLANELKGMRGDTRAISAPEAEATEDTSGAFPERPCKRRRSETARPDDSATFKSSGQKMKGGSFRPVPVSEFEAVDLEDEVSTMVRSKGRRQGNQPNTSSSHDPLKSTSVRNSRTYSGSNSQGLHRVPSANTHRALGSRQTNVRTYGSQRAAGGHLTEGQYTESRFPLRLQPPSRYWPPKLKEEPQDSKTFSQGIVTR</sequence>
<dbReference type="Proteomes" id="UP000724584">
    <property type="component" value="Unassembled WGS sequence"/>
</dbReference>
<keyword evidence="2" id="KW-1185">Reference proteome</keyword>
<name>A0ACB7PJC4_9PEZI</name>
<organism evidence="1 2">
    <name type="scientific">Chaetomium tenue</name>
    <dbReference type="NCBI Taxonomy" id="1854479"/>
    <lineage>
        <taxon>Eukaryota</taxon>
        <taxon>Fungi</taxon>
        <taxon>Dikarya</taxon>
        <taxon>Ascomycota</taxon>
        <taxon>Pezizomycotina</taxon>
        <taxon>Sordariomycetes</taxon>
        <taxon>Sordariomycetidae</taxon>
        <taxon>Sordariales</taxon>
        <taxon>Chaetomiaceae</taxon>
        <taxon>Chaetomium</taxon>
    </lineage>
</organism>
<evidence type="ECO:0000313" key="1">
    <source>
        <dbReference type="EMBL" id="KAH6640491.1"/>
    </source>
</evidence>